<sequence>MDGGVAGPHNKEELFNLKHSSAWNAIDRTFGLLKVRWAILRSHSFYPIKVQKRIIMACCFLHNVIRKEMPEDSLKLELSRLANQPPMRMLNLCQLLTTILLGTVEEMNLRIPCTLNGCRVYEE</sequence>
<keyword evidence="6" id="KW-0378">Hydrolase</keyword>
<reference evidence="9" key="2">
    <citation type="journal article" date="2024" name="Plant">
        <title>Genomic evolution and insights into agronomic trait innovations of Sesamum species.</title>
        <authorList>
            <person name="Miao H."/>
            <person name="Wang L."/>
            <person name="Qu L."/>
            <person name="Liu H."/>
            <person name="Sun Y."/>
            <person name="Le M."/>
            <person name="Wang Q."/>
            <person name="Wei S."/>
            <person name="Zheng Y."/>
            <person name="Lin W."/>
            <person name="Duan Y."/>
            <person name="Cao H."/>
            <person name="Xiong S."/>
            <person name="Wang X."/>
            <person name="Wei L."/>
            <person name="Li C."/>
            <person name="Ma Q."/>
            <person name="Ju M."/>
            <person name="Zhao R."/>
            <person name="Li G."/>
            <person name="Mu C."/>
            <person name="Tian Q."/>
            <person name="Mei H."/>
            <person name="Zhang T."/>
            <person name="Gao T."/>
            <person name="Zhang H."/>
        </authorList>
    </citation>
    <scope>NUCLEOTIDE SEQUENCE</scope>
    <source>
        <strain evidence="9">G01</strain>
    </source>
</reference>
<reference evidence="9" key="1">
    <citation type="submission" date="2020-06" db="EMBL/GenBank/DDBJ databases">
        <authorList>
            <person name="Li T."/>
            <person name="Hu X."/>
            <person name="Zhang T."/>
            <person name="Song X."/>
            <person name="Zhang H."/>
            <person name="Dai N."/>
            <person name="Sheng W."/>
            <person name="Hou X."/>
            <person name="Wei L."/>
        </authorList>
    </citation>
    <scope>NUCLEOTIDE SEQUENCE</scope>
    <source>
        <strain evidence="9">G01</strain>
        <tissue evidence="9">Leaf</tissue>
    </source>
</reference>
<protein>
    <recommendedName>
        <fullName evidence="8">DDE Tnp4 domain-containing protein</fullName>
    </recommendedName>
</protein>
<comment type="similarity">
    <text evidence="3">Belongs to the HARBI1 family.</text>
</comment>
<accession>A0AAW2KW28</accession>
<dbReference type="GO" id="GO:0005634">
    <property type="term" value="C:nucleus"/>
    <property type="evidence" value="ECO:0007669"/>
    <property type="project" value="UniProtKB-SubCell"/>
</dbReference>
<evidence type="ECO:0000256" key="3">
    <source>
        <dbReference type="ARBA" id="ARBA00006958"/>
    </source>
</evidence>
<proteinExistence type="inferred from homology"/>
<evidence type="ECO:0000256" key="4">
    <source>
        <dbReference type="ARBA" id="ARBA00022722"/>
    </source>
</evidence>
<gene>
    <name evidence="9" type="ORF">Sangu_2418200</name>
</gene>
<dbReference type="AlphaFoldDB" id="A0AAW2KW28"/>
<dbReference type="GO" id="GO:0016787">
    <property type="term" value="F:hydrolase activity"/>
    <property type="evidence" value="ECO:0007669"/>
    <property type="project" value="UniProtKB-KW"/>
</dbReference>
<comment type="subcellular location">
    <subcellularLocation>
        <location evidence="2">Nucleus</location>
    </subcellularLocation>
</comment>
<evidence type="ECO:0000256" key="7">
    <source>
        <dbReference type="ARBA" id="ARBA00023242"/>
    </source>
</evidence>
<dbReference type="PANTHER" id="PTHR22930">
    <property type="match status" value="1"/>
</dbReference>
<name>A0AAW2KW28_9LAMI</name>
<dbReference type="InterPro" id="IPR027806">
    <property type="entry name" value="HARBI1_dom"/>
</dbReference>
<comment type="cofactor">
    <cofactor evidence="1">
        <name>a divalent metal cation</name>
        <dbReference type="ChEBI" id="CHEBI:60240"/>
    </cofactor>
</comment>
<evidence type="ECO:0000256" key="6">
    <source>
        <dbReference type="ARBA" id="ARBA00022801"/>
    </source>
</evidence>
<organism evidence="9">
    <name type="scientific">Sesamum angustifolium</name>
    <dbReference type="NCBI Taxonomy" id="2727405"/>
    <lineage>
        <taxon>Eukaryota</taxon>
        <taxon>Viridiplantae</taxon>
        <taxon>Streptophyta</taxon>
        <taxon>Embryophyta</taxon>
        <taxon>Tracheophyta</taxon>
        <taxon>Spermatophyta</taxon>
        <taxon>Magnoliopsida</taxon>
        <taxon>eudicotyledons</taxon>
        <taxon>Gunneridae</taxon>
        <taxon>Pentapetalae</taxon>
        <taxon>asterids</taxon>
        <taxon>lamiids</taxon>
        <taxon>Lamiales</taxon>
        <taxon>Pedaliaceae</taxon>
        <taxon>Sesamum</taxon>
    </lineage>
</organism>
<evidence type="ECO:0000313" key="9">
    <source>
        <dbReference type="EMBL" id="KAL0311235.1"/>
    </source>
</evidence>
<feature type="domain" description="DDE Tnp4" evidence="8">
    <location>
        <begin position="9"/>
        <end position="63"/>
    </location>
</feature>
<dbReference type="PANTHER" id="PTHR22930:SF281">
    <property type="entry name" value="NUCLEASE"/>
    <property type="match status" value="1"/>
</dbReference>
<comment type="caution">
    <text evidence="9">The sequence shown here is derived from an EMBL/GenBank/DDBJ whole genome shotgun (WGS) entry which is preliminary data.</text>
</comment>
<keyword evidence="4" id="KW-0540">Nuclease</keyword>
<dbReference type="InterPro" id="IPR045249">
    <property type="entry name" value="HARBI1-like"/>
</dbReference>
<dbReference type="GO" id="GO:0046872">
    <property type="term" value="F:metal ion binding"/>
    <property type="evidence" value="ECO:0007669"/>
    <property type="project" value="UniProtKB-KW"/>
</dbReference>
<keyword evidence="5" id="KW-0479">Metal-binding</keyword>
<dbReference type="EMBL" id="JACGWK010000016">
    <property type="protein sequence ID" value="KAL0311235.1"/>
    <property type="molecule type" value="Genomic_DNA"/>
</dbReference>
<evidence type="ECO:0000259" key="8">
    <source>
        <dbReference type="Pfam" id="PF13359"/>
    </source>
</evidence>
<dbReference type="GO" id="GO:0004518">
    <property type="term" value="F:nuclease activity"/>
    <property type="evidence" value="ECO:0007669"/>
    <property type="project" value="UniProtKB-KW"/>
</dbReference>
<evidence type="ECO:0000256" key="5">
    <source>
        <dbReference type="ARBA" id="ARBA00022723"/>
    </source>
</evidence>
<keyword evidence="7" id="KW-0539">Nucleus</keyword>
<evidence type="ECO:0000256" key="1">
    <source>
        <dbReference type="ARBA" id="ARBA00001968"/>
    </source>
</evidence>
<evidence type="ECO:0000256" key="2">
    <source>
        <dbReference type="ARBA" id="ARBA00004123"/>
    </source>
</evidence>
<dbReference type="Pfam" id="PF13359">
    <property type="entry name" value="DDE_Tnp_4"/>
    <property type="match status" value="1"/>
</dbReference>